<feature type="domain" description="HTH asnC-type" evidence="5">
    <location>
        <begin position="3"/>
        <end position="64"/>
    </location>
</feature>
<dbReference type="SUPFAM" id="SSF54909">
    <property type="entry name" value="Dimeric alpha+beta barrel"/>
    <property type="match status" value="1"/>
</dbReference>
<evidence type="ECO:0000256" key="2">
    <source>
        <dbReference type="ARBA" id="ARBA00023125"/>
    </source>
</evidence>
<dbReference type="PANTHER" id="PTHR30154:SF45">
    <property type="entry name" value="TRANSCRIPTIONAL REGULATORY PROTEIN (PROBABLY ASNC-FAMILY)-RELATED"/>
    <property type="match status" value="1"/>
</dbReference>
<dbReference type="InterPro" id="IPR019887">
    <property type="entry name" value="Tscrpt_reg_AsnC/Lrp_C"/>
</dbReference>
<evidence type="ECO:0000313" key="6">
    <source>
        <dbReference type="EMBL" id="GAA5189255.1"/>
    </source>
</evidence>
<comment type="caution">
    <text evidence="6">The sequence shown here is derived from an EMBL/GenBank/DDBJ whole genome shotgun (WGS) entry which is preliminary data.</text>
</comment>
<dbReference type="InterPro" id="IPR011008">
    <property type="entry name" value="Dimeric_a/b-barrel"/>
</dbReference>
<dbReference type="Pfam" id="PF01037">
    <property type="entry name" value="AsnC_trans_reg"/>
    <property type="match status" value="1"/>
</dbReference>
<dbReference type="PROSITE" id="PS50956">
    <property type="entry name" value="HTH_ASNC_2"/>
    <property type="match status" value="1"/>
</dbReference>
<gene>
    <name evidence="6" type="ORF">GCM10023322_41750</name>
</gene>
<sequence>MQMDAIDQRIIASLTADARATYAEIGAEVSLSAPAVKRRVDRLRAGGVIKGFTAVIDPASVGWTTEAFVELFCTGRTTPAQIGAAARRHPEVVGAYTISGEADALVHLRAADMSHLEQALERLRAERFITSTRSMIVLSRLVEGAPTTTGPTLAPAPAPTGPAAKPSPGRTAAKPSPGRTARKSPPRSR</sequence>
<feature type="region of interest" description="Disordered" evidence="4">
    <location>
        <begin position="147"/>
        <end position="189"/>
    </location>
</feature>
<protein>
    <recommendedName>
        <fullName evidence="5">HTH asnC-type domain-containing protein</fullName>
    </recommendedName>
</protein>
<dbReference type="Gene3D" id="3.30.70.920">
    <property type="match status" value="1"/>
</dbReference>
<organism evidence="6 7">
    <name type="scientific">Rugosimonospora acidiphila</name>
    <dbReference type="NCBI Taxonomy" id="556531"/>
    <lineage>
        <taxon>Bacteria</taxon>
        <taxon>Bacillati</taxon>
        <taxon>Actinomycetota</taxon>
        <taxon>Actinomycetes</taxon>
        <taxon>Micromonosporales</taxon>
        <taxon>Micromonosporaceae</taxon>
        <taxon>Rugosimonospora</taxon>
    </lineage>
</organism>
<keyword evidence="1" id="KW-0805">Transcription regulation</keyword>
<keyword evidence="2" id="KW-0238">DNA-binding</keyword>
<dbReference type="PRINTS" id="PR00033">
    <property type="entry name" value="HTHASNC"/>
</dbReference>
<reference evidence="7" key="1">
    <citation type="journal article" date="2019" name="Int. J. Syst. Evol. Microbiol.">
        <title>The Global Catalogue of Microorganisms (GCM) 10K type strain sequencing project: providing services to taxonomists for standard genome sequencing and annotation.</title>
        <authorList>
            <consortium name="The Broad Institute Genomics Platform"/>
            <consortium name="The Broad Institute Genome Sequencing Center for Infectious Disease"/>
            <person name="Wu L."/>
            <person name="Ma J."/>
        </authorList>
    </citation>
    <scope>NUCLEOTIDE SEQUENCE [LARGE SCALE GENOMIC DNA]</scope>
    <source>
        <strain evidence="7">JCM 18304</strain>
    </source>
</reference>
<keyword evidence="7" id="KW-1185">Reference proteome</keyword>
<dbReference type="InterPro" id="IPR036388">
    <property type="entry name" value="WH-like_DNA-bd_sf"/>
</dbReference>
<dbReference type="SMART" id="SM00344">
    <property type="entry name" value="HTH_ASNC"/>
    <property type="match status" value="1"/>
</dbReference>
<dbReference type="InterPro" id="IPR019888">
    <property type="entry name" value="Tscrpt_reg_AsnC-like"/>
</dbReference>
<dbReference type="SUPFAM" id="SSF46785">
    <property type="entry name" value="Winged helix' DNA-binding domain"/>
    <property type="match status" value="1"/>
</dbReference>
<accession>A0ABP9S148</accession>
<dbReference type="InterPro" id="IPR000485">
    <property type="entry name" value="AsnC-type_HTH_dom"/>
</dbReference>
<keyword evidence="3" id="KW-0804">Transcription</keyword>
<feature type="compositionally biased region" description="Basic residues" evidence="4">
    <location>
        <begin position="180"/>
        <end position="189"/>
    </location>
</feature>
<dbReference type="Pfam" id="PF13404">
    <property type="entry name" value="HTH_AsnC-type"/>
    <property type="match status" value="1"/>
</dbReference>
<dbReference type="Proteomes" id="UP001501570">
    <property type="component" value="Unassembled WGS sequence"/>
</dbReference>
<dbReference type="EMBL" id="BAABJQ010000012">
    <property type="protein sequence ID" value="GAA5189255.1"/>
    <property type="molecule type" value="Genomic_DNA"/>
</dbReference>
<proteinExistence type="predicted"/>
<evidence type="ECO:0000256" key="1">
    <source>
        <dbReference type="ARBA" id="ARBA00023015"/>
    </source>
</evidence>
<evidence type="ECO:0000256" key="4">
    <source>
        <dbReference type="SAM" id="MobiDB-lite"/>
    </source>
</evidence>
<dbReference type="Gene3D" id="1.10.10.10">
    <property type="entry name" value="Winged helix-like DNA-binding domain superfamily/Winged helix DNA-binding domain"/>
    <property type="match status" value="1"/>
</dbReference>
<dbReference type="InterPro" id="IPR036390">
    <property type="entry name" value="WH_DNA-bd_sf"/>
</dbReference>
<evidence type="ECO:0000313" key="7">
    <source>
        <dbReference type="Proteomes" id="UP001501570"/>
    </source>
</evidence>
<evidence type="ECO:0000256" key="3">
    <source>
        <dbReference type="ARBA" id="ARBA00023163"/>
    </source>
</evidence>
<dbReference type="PANTHER" id="PTHR30154">
    <property type="entry name" value="LEUCINE-RESPONSIVE REGULATORY PROTEIN"/>
    <property type="match status" value="1"/>
</dbReference>
<name>A0ABP9S148_9ACTN</name>
<evidence type="ECO:0000259" key="5">
    <source>
        <dbReference type="PROSITE" id="PS50956"/>
    </source>
</evidence>